<sequence length="360" mass="42361">MLQETRAIYPVNKKKTSTQIQLVERWRRKCHIKLIIINHICSPGTGESGKTTFIRQMKIIHGRGFSEEERKSFAKCIYQNIFTAIKAMTGAMTTLRIPYANPENELAKWLQDVNTLHIIHLERAYVDAIRRLWLDGGIRICYSRRCEYQLLDSTEYYLSNLERISAHDYIPTEQDVLRVRFPTTGIHDYSFTIKNITLRIVDVGGQKSERRKWIHCFENVTSLIFLASLSEYDQVLEERESINRMDESLALFYTTIHSAWFQNTSIILFLNKTDILEDKIKTSDLNKYFPVFTGEKRNAEQAKQYILKMYEQRAVNKETRAWKTLYPHFTCATDTNNIRKVFIDIRDTVLLKSLRDYGVL</sequence>
<dbReference type="CDD" id="cd00066">
    <property type="entry name" value="G-alpha"/>
    <property type="match status" value="1"/>
</dbReference>
<feature type="binding site" evidence="6">
    <location>
        <position position="332"/>
    </location>
    <ligand>
        <name>GTP</name>
        <dbReference type="ChEBI" id="CHEBI:37565"/>
    </ligand>
</feature>
<feature type="binding site" evidence="7">
    <location>
        <position position="183"/>
    </location>
    <ligand>
        <name>Mg(2+)</name>
        <dbReference type="ChEBI" id="CHEBI:18420"/>
    </ligand>
</feature>
<keyword evidence="1 7" id="KW-0479">Metal-binding</keyword>
<proteinExistence type="predicted"/>
<evidence type="ECO:0000256" key="4">
    <source>
        <dbReference type="ARBA" id="ARBA00023134"/>
    </source>
</evidence>
<feature type="binding site" evidence="6">
    <location>
        <begin position="271"/>
        <end position="274"/>
    </location>
    <ligand>
        <name>GTP</name>
        <dbReference type="ChEBI" id="CHEBI:37565"/>
    </ligand>
</feature>
<keyword evidence="9" id="KW-1185">Reference proteome</keyword>
<dbReference type="Gene3D" id="3.40.50.300">
    <property type="entry name" value="P-loop containing nucleotide triphosphate hydrolases"/>
    <property type="match status" value="1"/>
</dbReference>
<dbReference type="Pfam" id="PF00503">
    <property type="entry name" value="G-alpha"/>
    <property type="match status" value="1"/>
</dbReference>
<feature type="binding site" evidence="6">
    <location>
        <begin position="202"/>
        <end position="206"/>
    </location>
    <ligand>
        <name>GTP</name>
        <dbReference type="ChEBI" id="CHEBI:37565"/>
    </ligand>
</feature>
<reference evidence="8" key="1">
    <citation type="submission" date="2025-08" db="UniProtKB">
        <authorList>
            <consortium name="Ensembl"/>
        </authorList>
    </citation>
    <scope>IDENTIFICATION</scope>
</reference>
<dbReference type="PANTHER" id="PTHR10218">
    <property type="entry name" value="GTP-BINDING PROTEIN ALPHA SUBUNIT"/>
    <property type="match status" value="1"/>
</dbReference>
<dbReference type="AlphaFoldDB" id="A0A3Q2CQ64"/>
<dbReference type="FunFam" id="1.10.400.10:FF:000002">
    <property type="entry name" value="guanine nucleotide-binding protein G(Q) subunit alpha"/>
    <property type="match status" value="1"/>
</dbReference>
<evidence type="ECO:0000256" key="7">
    <source>
        <dbReference type="PIRSR" id="PIRSR601019-2"/>
    </source>
</evidence>
<evidence type="ECO:0000256" key="3">
    <source>
        <dbReference type="ARBA" id="ARBA00022842"/>
    </source>
</evidence>
<dbReference type="Gene3D" id="1.10.400.10">
    <property type="entry name" value="GI Alpha 1, domain 2-like"/>
    <property type="match status" value="1"/>
</dbReference>
<name>A0A3Q2CQ64_CYPVA</name>
<dbReference type="SMART" id="SM00275">
    <property type="entry name" value="G_alpha"/>
    <property type="match status" value="1"/>
</dbReference>
<evidence type="ECO:0000313" key="8">
    <source>
        <dbReference type="Ensembl" id="ENSCVAP00000007613.1"/>
    </source>
</evidence>
<feature type="binding site" evidence="6">
    <location>
        <begin position="47"/>
        <end position="52"/>
    </location>
    <ligand>
        <name>GTP</name>
        <dbReference type="ChEBI" id="CHEBI:37565"/>
    </ligand>
</feature>
<dbReference type="PANTHER" id="PTHR10218:SF217">
    <property type="entry name" value="GUANINE NUCLEOTIDE-BINDING PROTEIN SUBUNIT ALPHA-15"/>
    <property type="match status" value="1"/>
</dbReference>
<dbReference type="PROSITE" id="PS51882">
    <property type="entry name" value="G_ALPHA"/>
    <property type="match status" value="1"/>
</dbReference>
<feature type="binding site" evidence="6">
    <location>
        <begin position="177"/>
        <end position="183"/>
    </location>
    <ligand>
        <name>GTP</name>
        <dbReference type="ChEBI" id="CHEBI:37565"/>
    </ligand>
</feature>
<evidence type="ECO:0000256" key="2">
    <source>
        <dbReference type="ARBA" id="ARBA00022741"/>
    </source>
</evidence>
<evidence type="ECO:0000256" key="1">
    <source>
        <dbReference type="ARBA" id="ARBA00022723"/>
    </source>
</evidence>
<dbReference type="GO" id="GO:0005834">
    <property type="term" value="C:heterotrimeric G-protein complex"/>
    <property type="evidence" value="ECO:0007669"/>
    <property type="project" value="TreeGrafter"/>
</dbReference>
<accession>A0A3Q2CQ64</accession>
<dbReference type="FunFam" id="3.40.50.300:FF:000692">
    <property type="entry name" value="Guanine nucleotide-binding protein subunit alpha"/>
    <property type="match status" value="1"/>
</dbReference>
<reference evidence="8" key="2">
    <citation type="submission" date="2025-09" db="UniProtKB">
        <authorList>
            <consortium name="Ensembl"/>
        </authorList>
    </citation>
    <scope>IDENTIFICATION</scope>
</reference>
<dbReference type="GO" id="GO:0031683">
    <property type="term" value="F:G-protein beta/gamma-subunit complex binding"/>
    <property type="evidence" value="ECO:0007669"/>
    <property type="project" value="InterPro"/>
</dbReference>
<dbReference type="PRINTS" id="PR00318">
    <property type="entry name" value="GPROTEINA"/>
</dbReference>
<dbReference type="InterPro" id="IPR027417">
    <property type="entry name" value="P-loop_NTPase"/>
</dbReference>
<dbReference type="OMA" id="TTIHSAW"/>
<feature type="binding site" evidence="7">
    <location>
        <position position="51"/>
    </location>
    <ligand>
        <name>Mg(2+)</name>
        <dbReference type="ChEBI" id="CHEBI:18420"/>
    </ligand>
</feature>
<evidence type="ECO:0000256" key="6">
    <source>
        <dbReference type="PIRSR" id="PIRSR601019-1"/>
    </source>
</evidence>
<dbReference type="STRING" id="28743.ENSCVAP00000007613"/>
<dbReference type="GO" id="GO:0060158">
    <property type="term" value="P:phospholipase C-activating dopamine receptor signaling pathway"/>
    <property type="evidence" value="ECO:0007669"/>
    <property type="project" value="TreeGrafter"/>
</dbReference>
<keyword evidence="4 6" id="KW-0342">GTP-binding</keyword>
<dbReference type="GO" id="GO:0003924">
    <property type="term" value="F:GTPase activity"/>
    <property type="evidence" value="ECO:0007669"/>
    <property type="project" value="InterPro"/>
</dbReference>
<dbReference type="SUPFAM" id="SSF52540">
    <property type="entry name" value="P-loop containing nucleoside triphosphate hydrolases"/>
    <property type="match status" value="1"/>
</dbReference>
<evidence type="ECO:0000256" key="5">
    <source>
        <dbReference type="ARBA" id="ARBA00023224"/>
    </source>
</evidence>
<dbReference type="GO" id="GO:0007188">
    <property type="term" value="P:adenylate cyclase-modulating G protein-coupled receptor signaling pathway"/>
    <property type="evidence" value="ECO:0007669"/>
    <property type="project" value="TreeGrafter"/>
</dbReference>
<dbReference type="GeneTree" id="ENSGT00940000165296"/>
<keyword evidence="5" id="KW-0807">Transducer</keyword>
<dbReference type="InterPro" id="IPR001019">
    <property type="entry name" value="Gprotein_alpha_su"/>
</dbReference>
<dbReference type="Proteomes" id="UP000265020">
    <property type="component" value="Unassembled WGS sequence"/>
</dbReference>
<dbReference type="GO" id="GO:0046872">
    <property type="term" value="F:metal ion binding"/>
    <property type="evidence" value="ECO:0007669"/>
    <property type="project" value="UniProtKB-KW"/>
</dbReference>
<keyword evidence="2 6" id="KW-0547">Nucleotide-binding</keyword>
<feature type="binding site" evidence="6">
    <location>
        <begin position="152"/>
        <end position="153"/>
    </location>
    <ligand>
        <name>GTP</name>
        <dbReference type="ChEBI" id="CHEBI:37565"/>
    </ligand>
</feature>
<dbReference type="GO" id="GO:0005737">
    <property type="term" value="C:cytoplasm"/>
    <property type="evidence" value="ECO:0007669"/>
    <property type="project" value="TreeGrafter"/>
</dbReference>
<dbReference type="InterPro" id="IPR011025">
    <property type="entry name" value="GproteinA_insert"/>
</dbReference>
<dbReference type="GO" id="GO:0005525">
    <property type="term" value="F:GTP binding"/>
    <property type="evidence" value="ECO:0007669"/>
    <property type="project" value="UniProtKB-KW"/>
</dbReference>
<dbReference type="GO" id="GO:0001664">
    <property type="term" value="F:G protein-coupled receptor binding"/>
    <property type="evidence" value="ECO:0007669"/>
    <property type="project" value="TreeGrafter"/>
</dbReference>
<organism evidence="8 9">
    <name type="scientific">Cyprinodon variegatus</name>
    <name type="common">Sheepshead minnow</name>
    <dbReference type="NCBI Taxonomy" id="28743"/>
    <lineage>
        <taxon>Eukaryota</taxon>
        <taxon>Metazoa</taxon>
        <taxon>Chordata</taxon>
        <taxon>Craniata</taxon>
        <taxon>Vertebrata</taxon>
        <taxon>Euteleostomi</taxon>
        <taxon>Actinopterygii</taxon>
        <taxon>Neopterygii</taxon>
        <taxon>Teleostei</taxon>
        <taxon>Neoteleostei</taxon>
        <taxon>Acanthomorphata</taxon>
        <taxon>Ovalentaria</taxon>
        <taxon>Atherinomorphae</taxon>
        <taxon>Cyprinodontiformes</taxon>
        <taxon>Cyprinodontidae</taxon>
        <taxon>Cyprinodon</taxon>
    </lineage>
</organism>
<dbReference type="Ensembl" id="ENSCVAT00000003013.1">
    <property type="protein sequence ID" value="ENSCVAP00000007613.1"/>
    <property type="gene ID" value="ENSCVAG00000009279.1"/>
</dbReference>
<keyword evidence="3 7" id="KW-0460">Magnesium</keyword>
<evidence type="ECO:0000313" key="9">
    <source>
        <dbReference type="Proteomes" id="UP000265020"/>
    </source>
</evidence>
<dbReference type="SUPFAM" id="SSF47895">
    <property type="entry name" value="Transducin (alpha subunit), insertion domain"/>
    <property type="match status" value="1"/>
</dbReference>
<protein>
    <submittedName>
        <fullName evidence="8">Guanine nucleotide binding protein (G protein), alpha 15 (Gq class), tandem duplicate 1</fullName>
    </submittedName>
</protein>